<proteinExistence type="inferred from homology"/>
<comment type="similarity">
    <text evidence="2 10">Belongs to the PduL family.</text>
</comment>
<name>A0A0U1NZ75_9BACI</name>
<protein>
    <recommendedName>
        <fullName evidence="4 10">Phosphate propanoyltransferase</fullName>
        <ecNumber evidence="3 10">2.3.1.222</ecNumber>
    </recommendedName>
</protein>
<accession>A0A0U1NZ75</accession>
<dbReference type="STRING" id="1499688.BN000_03127"/>
<dbReference type="OrthoDB" id="9784365at2"/>
<dbReference type="GO" id="GO:0051144">
    <property type="term" value="P:1,2-propanediol catabolic process"/>
    <property type="evidence" value="ECO:0007669"/>
    <property type="project" value="UniProtKB-UniPathway"/>
</dbReference>
<evidence type="ECO:0000256" key="2">
    <source>
        <dbReference type="ARBA" id="ARBA00007342"/>
    </source>
</evidence>
<dbReference type="PANTHER" id="PTHR39453">
    <property type="entry name" value="PHOSPHATE PROPANOYLTRANSFERASE"/>
    <property type="match status" value="1"/>
</dbReference>
<dbReference type="AlphaFoldDB" id="A0A0U1NZ75"/>
<dbReference type="InterPro" id="IPR008300">
    <property type="entry name" value="PTAC"/>
</dbReference>
<keyword evidence="7" id="KW-0862">Zinc</keyword>
<evidence type="ECO:0000256" key="4">
    <source>
        <dbReference type="ARBA" id="ARBA00020837"/>
    </source>
</evidence>
<dbReference type="NCBIfam" id="NF011652">
    <property type="entry name" value="PRK15070.1"/>
    <property type="match status" value="1"/>
</dbReference>
<evidence type="ECO:0000256" key="10">
    <source>
        <dbReference type="PIRNR" id="PIRNR010130"/>
    </source>
</evidence>
<comment type="cofactor">
    <cofactor evidence="1">
        <name>Zn(2+)</name>
        <dbReference type="ChEBI" id="CHEBI:29105"/>
    </cofactor>
</comment>
<dbReference type="GO" id="GO:0046872">
    <property type="term" value="F:metal ion binding"/>
    <property type="evidence" value="ECO:0007669"/>
    <property type="project" value="UniProtKB-KW"/>
</dbReference>
<comment type="function">
    <text evidence="10">Involved in 1,2-propanediol (1,2-PD) degradation by catalyzing the conversion of propanoyl-CoA to propanoyl-phosphate.</text>
</comment>
<evidence type="ECO:0000256" key="3">
    <source>
        <dbReference type="ARBA" id="ARBA00012206"/>
    </source>
</evidence>
<dbReference type="EMBL" id="CVRB01000003">
    <property type="protein sequence ID" value="CRK83168.1"/>
    <property type="molecule type" value="Genomic_DNA"/>
</dbReference>
<evidence type="ECO:0000256" key="6">
    <source>
        <dbReference type="ARBA" id="ARBA00022723"/>
    </source>
</evidence>
<comment type="pathway">
    <text evidence="10">Polyol metabolism; 1,2-propanediol degradation.</text>
</comment>
<keyword evidence="6" id="KW-0479">Metal-binding</keyword>
<organism evidence="11 12">
    <name type="scientific">Neobacillus massiliamazoniensis</name>
    <dbReference type="NCBI Taxonomy" id="1499688"/>
    <lineage>
        <taxon>Bacteria</taxon>
        <taxon>Bacillati</taxon>
        <taxon>Bacillota</taxon>
        <taxon>Bacilli</taxon>
        <taxon>Bacillales</taxon>
        <taxon>Bacillaceae</taxon>
        <taxon>Neobacillus</taxon>
    </lineage>
</organism>
<sequence length="219" mass="23933">MDRQRIKEIVQEVVQKVLQKPTKVPIAVSNRHIHLSPEHLDRLFGRSYMLSKQKDLSQPNQFAAKETVTLIGPKGKIQKVRILGPARGKTQVEVSLFDGFTLGVKPPIRNSGDIEGSASVTIQGPRGQVTIPEGLICAARHIHMQPSDGDAFGVSDGDYVQVMVDGPRGVIFSNVLIRVSQNYKLEMHIDIDEANAANLKNGQLGEIVAIERQISEGGG</sequence>
<keyword evidence="12" id="KW-1185">Reference proteome</keyword>
<comment type="catalytic activity">
    <reaction evidence="9 10">
        <text>propanoyl-CoA + phosphate = propanoyl phosphate + CoA</text>
        <dbReference type="Rhea" id="RHEA:28046"/>
        <dbReference type="ChEBI" id="CHEBI:43474"/>
        <dbReference type="ChEBI" id="CHEBI:57287"/>
        <dbReference type="ChEBI" id="CHEBI:57392"/>
        <dbReference type="ChEBI" id="CHEBI:58933"/>
        <dbReference type="EC" id="2.3.1.222"/>
    </reaction>
</comment>
<dbReference type="PIRSF" id="PIRSF010130">
    <property type="entry name" value="PduL"/>
    <property type="match status" value="1"/>
</dbReference>
<evidence type="ECO:0000256" key="1">
    <source>
        <dbReference type="ARBA" id="ARBA00001947"/>
    </source>
</evidence>
<gene>
    <name evidence="11" type="ORF">BN000_03127</name>
</gene>
<evidence type="ECO:0000313" key="12">
    <source>
        <dbReference type="Proteomes" id="UP000199087"/>
    </source>
</evidence>
<dbReference type="Proteomes" id="UP000199087">
    <property type="component" value="Unassembled WGS sequence"/>
</dbReference>
<dbReference type="PANTHER" id="PTHR39453:SF1">
    <property type="entry name" value="PHOSPHATE PROPANOYLTRANSFERASE"/>
    <property type="match status" value="1"/>
</dbReference>
<dbReference type="UniPathway" id="UPA00621"/>
<evidence type="ECO:0000313" key="11">
    <source>
        <dbReference type="EMBL" id="CRK83168.1"/>
    </source>
</evidence>
<reference evidence="12" key="1">
    <citation type="submission" date="2015-05" db="EMBL/GenBank/DDBJ databases">
        <authorList>
            <person name="Urmite Genomes"/>
        </authorList>
    </citation>
    <scope>NUCLEOTIDE SEQUENCE [LARGE SCALE GENOMIC DNA]</scope>
    <source>
        <strain evidence="12">LF1</strain>
    </source>
</reference>
<dbReference type="EC" id="2.3.1.222" evidence="3 10"/>
<evidence type="ECO:0000256" key="8">
    <source>
        <dbReference type="ARBA" id="ARBA00023315"/>
    </source>
</evidence>
<evidence type="ECO:0000256" key="9">
    <source>
        <dbReference type="ARBA" id="ARBA00047589"/>
    </source>
</evidence>
<keyword evidence="8 10" id="KW-0012">Acyltransferase</keyword>
<dbReference type="RefSeq" id="WP_090635447.1">
    <property type="nucleotide sequence ID" value="NZ_CVRB01000003.1"/>
</dbReference>
<evidence type="ECO:0000256" key="5">
    <source>
        <dbReference type="ARBA" id="ARBA00022679"/>
    </source>
</evidence>
<dbReference type="GO" id="GO:0016747">
    <property type="term" value="F:acyltransferase activity, transferring groups other than amino-acyl groups"/>
    <property type="evidence" value="ECO:0007669"/>
    <property type="project" value="InterPro"/>
</dbReference>
<evidence type="ECO:0000256" key="7">
    <source>
        <dbReference type="ARBA" id="ARBA00022833"/>
    </source>
</evidence>
<keyword evidence="5 10" id="KW-0808">Transferase</keyword>
<dbReference type="Pfam" id="PF06130">
    <property type="entry name" value="PTAC"/>
    <property type="match status" value="1"/>
</dbReference>